<proteinExistence type="predicted"/>
<accession>A0ABD3RNX9</accession>
<feature type="region of interest" description="Disordered" evidence="1">
    <location>
        <begin position="52"/>
        <end position="88"/>
    </location>
</feature>
<reference evidence="3 4" key="1">
    <citation type="submission" date="2024-12" db="EMBL/GenBank/DDBJ databases">
        <title>The unique morphological basis and parallel evolutionary history of personate flowers in Penstemon.</title>
        <authorList>
            <person name="Depatie T.H."/>
            <person name="Wessinger C.A."/>
        </authorList>
    </citation>
    <scope>NUCLEOTIDE SEQUENCE [LARGE SCALE GENOMIC DNA]</scope>
    <source>
        <strain evidence="3">WTNN_2</strain>
        <tissue evidence="3">Leaf</tissue>
    </source>
</reference>
<keyword evidence="2" id="KW-0732">Signal</keyword>
<dbReference type="PANTHER" id="PTHR34657:SF4">
    <property type="entry name" value="EMBRYO SAC DEVELOPMENT ARREST 6"/>
    <property type="match status" value="1"/>
</dbReference>
<gene>
    <name evidence="3" type="ORF">ACJIZ3_013604</name>
</gene>
<protein>
    <submittedName>
        <fullName evidence="3">Uncharacterized protein</fullName>
    </submittedName>
</protein>
<sequence length="185" mass="20782">MMPAQKITLFCLWKWLRSVECCLCTPKLKRTVRMSYNSHKISTPWSSRKRKERDSFYSSTSSKPSVPQAAVSGTNRVSTSSKEAEQQPLSSNRVLAGYMAYEFLTKGTLLGQKFDPARAEAIPVNSPDSKRNKPSQSQVHVGIEAERIGMSKPHNYAEMANLLKSDGAHIPEVVNPTHLARWIQM</sequence>
<name>A0ABD3RNX9_9LAMI</name>
<dbReference type="AlphaFoldDB" id="A0ABD3RNX9"/>
<evidence type="ECO:0000256" key="2">
    <source>
        <dbReference type="SAM" id="SignalP"/>
    </source>
</evidence>
<dbReference type="EMBL" id="JBJXBP010000008">
    <property type="protein sequence ID" value="KAL3812336.1"/>
    <property type="molecule type" value="Genomic_DNA"/>
</dbReference>
<dbReference type="Proteomes" id="UP001634393">
    <property type="component" value="Unassembled WGS sequence"/>
</dbReference>
<feature type="compositionally biased region" description="Polar residues" evidence="1">
    <location>
        <begin position="56"/>
        <end position="88"/>
    </location>
</feature>
<feature type="signal peptide" evidence="2">
    <location>
        <begin position="1"/>
        <end position="21"/>
    </location>
</feature>
<keyword evidence="4" id="KW-1185">Reference proteome</keyword>
<organism evidence="3 4">
    <name type="scientific">Penstemon smallii</name>
    <dbReference type="NCBI Taxonomy" id="265156"/>
    <lineage>
        <taxon>Eukaryota</taxon>
        <taxon>Viridiplantae</taxon>
        <taxon>Streptophyta</taxon>
        <taxon>Embryophyta</taxon>
        <taxon>Tracheophyta</taxon>
        <taxon>Spermatophyta</taxon>
        <taxon>Magnoliopsida</taxon>
        <taxon>eudicotyledons</taxon>
        <taxon>Gunneridae</taxon>
        <taxon>Pentapetalae</taxon>
        <taxon>asterids</taxon>
        <taxon>lamiids</taxon>
        <taxon>Lamiales</taxon>
        <taxon>Plantaginaceae</taxon>
        <taxon>Cheloneae</taxon>
        <taxon>Penstemon</taxon>
    </lineage>
</organism>
<evidence type="ECO:0000313" key="4">
    <source>
        <dbReference type="Proteomes" id="UP001634393"/>
    </source>
</evidence>
<evidence type="ECO:0000313" key="3">
    <source>
        <dbReference type="EMBL" id="KAL3812336.1"/>
    </source>
</evidence>
<feature type="chain" id="PRO_5044762632" evidence="2">
    <location>
        <begin position="22"/>
        <end position="185"/>
    </location>
</feature>
<evidence type="ECO:0000256" key="1">
    <source>
        <dbReference type="SAM" id="MobiDB-lite"/>
    </source>
</evidence>
<comment type="caution">
    <text evidence="3">The sequence shown here is derived from an EMBL/GenBank/DDBJ whole genome shotgun (WGS) entry which is preliminary data.</text>
</comment>
<dbReference type="PANTHER" id="PTHR34657">
    <property type="entry name" value="EMBRYO SAC DEVELOPMENT ARREST 6"/>
    <property type="match status" value="1"/>
</dbReference>